<evidence type="ECO:0000313" key="5">
    <source>
        <dbReference type="Proteomes" id="UP001345013"/>
    </source>
</evidence>
<dbReference type="InterPro" id="IPR010730">
    <property type="entry name" value="HET"/>
</dbReference>
<evidence type="ECO:0000256" key="1">
    <source>
        <dbReference type="SAM" id="MobiDB-lite"/>
    </source>
</evidence>
<sequence>MAFQQKQVAPHRKIQLSANESSPIYETLRLSPEKKEIRLLELLPGSTGDIIRCRMIATPLRGAPEYSAVSYVWGHSHSSLQISVNGNAFAVRENTFQALSQLRLEDTVRMIWVDSICIDQGNIEEKQHQLRLMHDVYSQAGAVLVWLGAAAADSEIAMSFLHTVVKSGKVELTAASAGMLSAADEATWASPTPLEEFGAGFLGRKHHDLPSPDGQVALLPPGVHLRAAIKNLLLRPWFQRRWILQEALLAQNIILVCGSSEVKIHRQHLKQLSTRDQLSSQSSSLIDFSLSSDRPNSKTRLHVEFQVVPDDTLHTGYVLLDPALALRLDSSSLNRASSPCPSLSGSSSITPWSSRPSTPRINSPQGAREELVDLLSENVYLNELLSAAIADGKVGLGNLEKYLQQRLEDLASDLHRLASSKTEAEIAKFVRYCSQYTARQLVLRQDPQRGRLTSEMLSQRARQSRQEVIGRSLLTEFERPEDLNQPDDIEEVVSYPDFRAQFERIRRFILEGDPYRKWIERIEEYVYYRRLQFAPLPKDAVDTNYSVGQGVRSADARALDVSVNRVEANSSPNVVDFLRSLPNMRITLAAALAPLSLIDRTKETVEHMLGEQIAWWPLSPRESRCLPGYSRVSWTCACGSRLYFDVPEHQGESLRDLLRCRHHLQLAHEPILPLYNNPVSRSGSQISTANPTPSTGVTNSTKVTRSRSTSSTDDQSNVVTSARHPPSRSNSIDEGYIHWCVDEDATMTRLVDLDTKTICEDTLIKKLLDTYSTIRGWRNLWALSVCVDVAFVKFGCMDSKDAVECIGEALPPKSDKEYVYKSSEPLEVFEKCLRKVLKHGLNKGKICINPVAPDFALQQLPRKVLVRLDRKLYAPGYGLYAISARPFWKMAVLFVLSQLVAAIFAACWLVWHPEDLQNAFLIFLIMIAFLSYFRPSTRIEQALKVKMD</sequence>
<reference evidence="4 5" key="1">
    <citation type="submission" date="2023-08" db="EMBL/GenBank/DDBJ databases">
        <title>Black Yeasts Isolated from many extreme environments.</title>
        <authorList>
            <person name="Coleine C."/>
            <person name="Stajich J.E."/>
            <person name="Selbmann L."/>
        </authorList>
    </citation>
    <scope>NUCLEOTIDE SEQUENCE [LARGE SCALE GENOMIC DNA]</scope>
    <source>
        <strain evidence="4 5">CCFEE 5885</strain>
    </source>
</reference>
<keyword evidence="2" id="KW-0812">Transmembrane</keyword>
<keyword evidence="2" id="KW-0472">Membrane</keyword>
<dbReference type="EMBL" id="JAVRRG010000140">
    <property type="protein sequence ID" value="KAK5081113.1"/>
    <property type="molecule type" value="Genomic_DNA"/>
</dbReference>
<dbReference type="Proteomes" id="UP001345013">
    <property type="component" value="Unassembled WGS sequence"/>
</dbReference>
<name>A0ABR0K0V0_9EURO</name>
<feature type="compositionally biased region" description="Low complexity" evidence="1">
    <location>
        <begin position="697"/>
        <end position="717"/>
    </location>
</feature>
<proteinExistence type="predicted"/>
<feature type="transmembrane region" description="Helical" evidence="2">
    <location>
        <begin position="891"/>
        <end position="911"/>
    </location>
</feature>
<feature type="domain" description="Heterokaryon incompatibility" evidence="3">
    <location>
        <begin position="66"/>
        <end position="246"/>
    </location>
</feature>
<accession>A0ABR0K0V0</accession>
<feature type="compositionally biased region" description="Polar residues" evidence="1">
    <location>
        <begin position="682"/>
        <end position="696"/>
    </location>
</feature>
<feature type="region of interest" description="Disordered" evidence="1">
    <location>
        <begin position="335"/>
        <end position="365"/>
    </location>
</feature>
<dbReference type="PANTHER" id="PTHR24148">
    <property type="entry name" value="ANKYRIN REPEAT DOMAIN-CONTAINING PROTEIN 39 HOMOLOG-RELATED"/>
    <property type="match status" value="1"/>
</dbReference>
<feature type="region of interest" description="Disordered" evidence="1">
    <location>
        <begin position="682"/>
        <end position="729"/>
    </location>
</feature>
<dbReference type="InterPro" id="IPR052895">
    <property type="entry name" value="HetReg/Transcr_Mod"/>
</dbReference>
<dbReference type="Pfam" id="PF06985">
    <property type="entry name" value="HET"/>
    <property type="match status" value="1"/>
</dbReference>
<feature type="transmembrane region" description="Helical" evidence="2">
    <location>
        <begin position="917"/>
        <end position="933"/>
    </location>
</feature>
<protein>
    <recommendedName>
        <fullName evidence="3">Heterokaryon incompatibility domain-containing protein</fullName>
    </recommendedName>
</protein>
<gene>
    <name evidence="4" type="ORF">LTR24_008278</name>
</gene>
<feature type="compositionally biased region" description="Low complexity" evidence="1">
    <location>
        <begin position="337"/>
        <end position="359"/>
    </location>
</feature>
<dbReference type="PANTHER" id="PTHR24148:SF73">
    <property type="entry name" value="HET DOMAIN PROTEIN (AFU_ORTHOLOGUE AFUA_8G01020)"/>
    <property type="match status" value="1"/>
</dbReference>
<evidence type="ECO:0000259" key="3">
    <source>
        <dbReference type="Pfam" id="PF06985"/>
    </source>
</evidence>
<evidence type="ECO:0000313" key="4">
    <source>
        <dbReference type="EMBL" id="KAK5081113.1"/>
    </source>
</evidence>
<evidence type="ECO:0000256" key="2">
    <source>
        <dbReference type="SAM" id="Phobius"/>
    </source>
</evidence>
<keyword evidence="5" id="KW-1185">Reference proteome</keyword>
<organism evidence="4 5">
    <name type="scientific">Lithohypha guttulata</name>
    <dbReference type="NCBI Taxonomy" id="1690604"/>
    <lineage>
        <taxon>Eukaryota</taxon>
        <taxon>Fungi</taxon>
        <taxon>Dikarya</taxon>
        <taxon>Ascomycota</taxon>
        <taxon>Pezizomycotina</taxon>
        <taxon>Eurotiomycetes</taxon>
        <taxon>Chaetothyriomycetidae</taxon>
        <taxon>Chaetothyriales</taxon>
        <taxon>Trichomeriaceae</taxon>
        <taxon>Lithohypha</taxon>
    </lineage>
</organism>
<comment type="caution">
    <text evidence="4">The sequence shown here is derived from an EMBL/GenBank/DDBJ whole genome shotgun (WGS) entry which is preliminary data.</text>
</comment>
<keyword evidence="2" id="KW-1133">Transmembrane helix</keyword>